<evidence type="ECO:0000313" key="3">
    <source>
        <dbReference type="EMBL" id="PUU79048.1"/>
    </source>
</evidence>
<dbReference type="SUPFAM" id="SSF48403">
    <property type="entry name" value="Ankyrin repeat"/>
    <property type="match status" value="1"/>
</dbReference>
<dbReference type="InterPro" id="IPR036770">
    <property type="entry name" value="Ankyrin_rpt-contain_sf"/>
</dbReference>
<protein>
    <submittedName>
        <fullName evidence="3">Ankyrin repeat-containing domain protein</fullName>
    </submittedName>
</protein>
<feature type="non-terminal residue" evidence="3">
    <location>
        <position position="128"/>
    </location>
</feature>
<comment type="caution">
    <text evidence="3">The sequence shown here is derived from an EMBL/GenBank/DDBJ whole genome shotgun (WGS) entry which is preliminary data.</text>
</comment>
<evidence type="ECO:0000256" key="2">
    <source>
        <dbReference type="ARBA" id="ARBA00023043"/>
    </source>
</evidence>
<dbReference type="PANTHER" id="PTHR24198:SF165">
    <property type="entry name" value="ANKYRIN REPEAT-CONTAINING PROTEIN-RELATED"/>
    <property type="match status" value="1"/>
</dbReference>
<dbReference type="OrthoDB" id="426293at2759"/>
<evidence type="ECO:0000313" key="4">
    <source>
        <dbReference type="Proteomes" id="UP000244722"/>
    </source>
</evidence>
<reference evidence="3 4" key="1">
    <citation type="submission" date="2017-04" db="EMBL/GenBank/DDBJ databases">
        <title>Draft genome sequence of Tuber borchii Vittad., a whitish edible truffle.</title>
        <authorList>
            <consortium name="DOE Joint Genome Institute"/>
            <person name="Murat C."/>
            <person name="Kuo A."/>
            <person name="Barry K.W."/>
            <person name="Clum A."/>
            <person name="Dockter R.B."/>
            <person name="Fauchery L."/>
            <person name="Iotti M."/>
            <person name="Kohler A."/>
            <person name="Labutti K."/>
            <person name="Lindquist E.A."/>
            <person name="Lipzen A."/>
            <person name="Ohm R.A."/>
            <person name="Wang M."/>
            <person name="Grigoriev I.V."/>
            <person name="Zambonelli A."/>
            <person name="Martin F.M."/>
        </authorList>
    </citation>
    <scope>NUCLEOTIDE SEQUENCE [LARGE SCALE GENOMIC DNA]</scope>
    <source>
        <strain evidence="3 4">Tbo3840</strain>
    </source>
</reference>
<keyword evidence="2" id="KW-0040">ANK repeat</keyword>
<name>A0A2T6ZU74_TUBBO</name>
<organism evidence="3 4">
    <name type="scientific">Tuber borchii</name>
    <name type="common">White truffle</name>
    <dbReference type="NCBI Taxonomy" id="42251"/>
    <lineage>
        <taxon>Eukaryota</taxon>
        <taxon>Fungi</taxon>
        <taxon>Dikarya</taxon>
        <taxon>Ascomycota</taxon>
        <taxon>Pezizomycotina</taxon>
        <taxon>Pezizomycetes</taxon>
        <taxon>Pezizales</taxon>
        <taxon>Tuberaceae</taxon>
        <taxon>Tuber</taxon>
    </lineage>
</organism>
<sequence length="128" mass="14035">EATVRVLLAHEGTCVNQRDSNRLGMTPIACAASRGNEAMVRLLLEDERVLTSLKDYQGNTVLHIAEDITRMLLLHAKTDVNFAGRAGPTPLHGAILAQQEPILQLLLDHPDIDPNPTDKYGRTPLHLA</sequence>
<dbReference type="Pfam" id="PF13637">
    <property type="entry name" value="Ank_4"/>
    <property type="match status" value="1"/>
</dbReference>
<gene>
    <name evidence="3" type="ORF">B9Z19DRAFT_957017</name>
</gene>
<dbReference type="EMBL" id="NESQ01000100">
    <property type="protein sequence ID" value="PUU79048.1"/>
    <property type="molecule type" value="Genomic_DNA"/>
</dbReference>
<dbReference type="SMART" id="SM00248">
    <property type="entry name" value="ANK"/>
    <property type="match status" value="3"/>
</dbReference>
<proteinExistence type="predicted"/>
<feature type="non-terminal residue" evidence="3">
    <location>
        <position position="1"/>
    </location>
</feature>
<accession>A0A2T6ZU74</accession>
<dbReference type="Gene3D" id="1.25.40.20">
    <property type="entry name" value="Ankyrin repeat-containing domain"/>
    <property type="match status" value="2"/>
</dbReference>
<evidence type="ECO:0000256" key="1">
    <source>
        <dbReference type="ARBA" id="ARBA00022737"/>
    </source>
</evidence>
<dbReference type="Pfam" id="PF12796">
    <property type="entry name" value="Ank_2"/>
    <property type="match status" value="1"/>
</dbReference>
<keyword evidence="1" id="KW-0677">Repeat</keyword>
<dbReference type="STRING" id="42251.A0A2T6ZU74"/>
<dbReference type="InterPro" id="IPR002110">
    <property type="entry name" value="Ankyrin_rpt"/>
</dbReference>
<dbReference type="AlphaFoldDB" id="A0A2T6ZU74"/>
<dbReference type="Proteomes" id="UP000244722">
    <property type="component" value="Unassembled WGS sequence"/>
</dbReference>
<keyword evidence="4" id="KW-1185">Reference proteome</keyword>
<dbReference type="PANTHER" id="PTHR24198">
    <property type="entry name" value="ANKYRIN REPEAT AND PROTEIN KINASE DOMAIN-CONTAINING PROTEIN"/>
    <property type="match status" value="1"/>
</dbReference>